<keyword evidence="2" id="KW-1185">Reference proteome</keyword>
<accession>A0A3M7T7N1</accession>
<reference evidence="1 2" key="1">
    <citation type="journal article" date="2018" name="Sci. Rep.">
        <title>Genomic signatures of local adaptation to the degree of environmental predictability in rotifers.</title>
        <authorList>
            <person name="Franch-Gras L."/>
            <person name="Hahn C."/>
            <person name="Garcia-Roger E.M."/>
            <person name="Carmona M.J."/>
            <person name="Serra M."/>
            <person name="Gomez A."/>
        </authorList>
    </citation>
    <scope>NUCLEOTIDE SEQUENCE [LARGE SCALE GENOMIC DNA]</scope>
    <source>
        <strain evidence="1">HYR1</strain>
    </source>
</reference>
<protein>
    <submittedName>
        <fullName evidence="1">Uncharacterized protein</fullName>
    </submittedName>
</protein>
<comment type="caution">
    <text evidence="1">The sequence shown here is derived from an EMBL/GenBank/DDBJ whole genome shotgun (WGS) entry which is preliminary data.</text>
</comment>
<name>A0A3M7T7N1_BRAPC</name>
<proteinExistence type="predicted"/>
<dbReference type="Proteomes" id="UP000276133">
    <property type="component" value="Unassembled WGS sequence"/>
</dbReference>
<organism evidence="1 2">
    <name type="scientific">Brachionus plicatilis</name>
    <name type="common">Marine rotifer</name>
    <name type="synonym">Brachionus muelleri</name>
    <dbReference type="NCBI Taxonomy" id="10195"/>
    <lineage>
        <taxon>Eukaryota</taxon>
        <taxon>Metazoa</taxon>
        <taxon>Spiralia</taxon>
        <taxon>Gnathifera</taxon>
        <taxon>Rotifera</taxon>
        <taxon>Eurotatoria</taxon>
        <taxon>Monogononta</taxon>
        <taxon>Pseudotrocha</taxon>
        <taxon>Ploima</taxon>
        <taxon>Brachionidae</taxon>
        <taxon>Brachionus</taxon>
    </lineage>
</organism>
<sequence>MTPKNCQLEKKTNKLSLYMSNSARTVMLEEEDKNNFKANSLERKKERATLALLGSKGLQNLVRQDHILCFTKEYLKCVILKEVPFASLLTKQD</sequence>
<gene>
    <name evidence="1" type="ORF">BpHYR1_020682</name>
</gene>
<evidence type="ECO:0000313" key="1">
    <source>
        <dbReference type="EMBL" id="RNA43830.1"/>
    </source>
</evidence>
<dbReference type="AlphaFoldDB" id="A0A3M7T7N1"/>
<evidence type="ECO:0000313" key="2">
    <source>
        <dbReference type="Proteomes" id="UP000276133"/>
    </source>
</evidence>
<dbReference type="EMBL" id="REGN01000174">
    <property type="protein sequence ID" value="RNA43830.1"/>
    <property type="molecule type" value="Genomic_DNA"/>
</dbReference>